<evidence type="ECO:0000256" key="1">
    <source>
        <dbReference type="SAM" id="MobiDB-lite"/>
    </source>
</evidence>
<dbReference type="InterPro" id="IPR011009">
    <property type="entry name" value="Kinase-like_dom_sf"/>
</dbReference>
<evidence type="ECO:0000313" key="3">
    <source>
        <dbReference type="Proteomes" id="UP001446871"/>
    </source>
</evidence>
<evidence type="ECO:0000313" key="2">
    <source>
        <dbReference type="EMBL" id="KAK8073008.1"/>
    </source>
</evidence>
<dbReference type="EMBL" id="JAQQWM010000003">
    <property type="protein sequence ID" value="KAK8073008.1"/>
    <property type="molecule type" value="Genomic_DNA"/>
</dbReference>
<sequence length="464" mass="52536">MSSSGEDYVSEDSDLVKRRIANYFGDGTEYQLDRFLSNGIAAHAWLVRYRRQDQDPWRKMVLKTPAYVEGPLRQEQFANGPEGVEEFYEESMLLKTLRARHLVRLIEFGDQDPLERNGARNYFGNWIYLEFLENGTLAQFVEKYKAQDIPYVPNRLLWRIFMCMIRACIAMAYIPPGDAVDRYDENEEPCLGSKGSYTHVDMHSKNVMIGAILGDPDDPEHDISPVVKFIDLDHHELYDGGEGEGARQNVFLVGANMAEVILGLENQCLDISEAEEEKKPPVPCQLPWRPAFNTFAKDMLPGGQAGDRMPHPELDPYLRYLICLCCAAQEEERPRLADQLLPWVTQAIRERDAAYYDGMDYCDGEEETDDCVLLFLEKVLGAAPPPQEEVDAGEAEEEQGGGGGGGPESMEIVYDSSGYGTSRSSRGTSRDGRETSPQLLVMDLHERFRQREPLADRDDDMDLS</sequence>
<comment type="caution">
    <text evidence="2">The sequence shown here is derived from an EMBL/GenBank/DDBJ whole genome shotgun (WGS) entry which is preliminary data.</text>
</comment>
<proteinExistence type="predicted"/>
<feature type="region of interest" description="Disordered" evidence="1">
    <location>
        <begin position="384"/>
        <end position="464"/>
    </location>
</feature>
<gene>
    <name evidence="2" type="ORF">PG996_006356</name>
</gene>
<dbReference type="Gene3D" id="1.10.510.10">
    <property type="entry name" value="Transferase(Phosphotransferase) domain 1"/>
    <property type="match status" value="1"/>
</dbReference>
<keyword evidence="3" id="KW-1185">Reference proteome</keyword>
<feature type="compositionally biased region" description="Basic and acidic residues" evidence="1">
    <location>
        <begin position="443"/>
        <end position="456"/>
    </location>
</feature>
<dbReference type="Proteomes" id="UP001446871">
    <property type="component" value="Unassembled WGS sequence"/>
</dbReference>
<name>A0ABR1VT51_9PEZI</name>
<feature type="compositionally biased region" description="Acidic residues" evidence="1">
    <location>
        <begin position="388"/>
        <end position="399"/>
    </location>
</feature>
<accession>A0ABR1VT51</accession>
<dbReference type="SUPFAM" id="SSF56112">
    <property type="entry name" value="Protein kinase-like (PK-like)"/>
    <property type="match status" value="1"/>
</dbReference>
<reference evidence="2 3" key="1">
    <citation type="submission" date="2023-01" db="EMBL/GenBank/DDBJ databases">
        <title>Analysis of 21 Apiospora genomes using comparative genomics revels a genus with tremendous synthesis potential of carbohydrate active enzymes and secondary metabolites.</title>
        <authorList>
            <person name="Sorensen T."/>
        </authorList>
    </citation>
    <scope>NUCLEOTIDE SEQUENCE [LARGE SCALE GENOMIC DNA]</scope>
    <source>
        <strain evidence="2 3">CBS 83171</strain>
    </source>
</reference>
<organism evidence="2 3">
    <name type="scientific">Apiospora saccharicola</name>
    <dbReference type="NCBI Taxonomy" id="335842"/>
    <lineage>
        <taxon>Eukaryota</taxon>
        <taxon>Fungi</taxon>
        <taxon>Dikarya</taxon>
        <taxon>Ascomycota</taxon>
        <taxon>Pezizomycotina</taxon>
        <taxon>Sordariomycetes</taxon>
        <taxon>Xylariomycetidae</taxon>
        <taxon>Amphisphaeriales</taxon>
        <taxon>Apiosporaceae</taxon>
        <taxon>Apiospora</taxon>
    </lineage>
</organism>
<protein>
    <recommendedName>
        <fullName evidence="4">Protein kinase domain-containing protein</fullName>
    </recommendedName>
</protein>
<evidence type="ECO:0008006" key="4">
    <source>
        <dbReference type="Google" id="ProtNLM"/>
    </source>
</evidence>
<feature type="compositionally biased region" description="Low complexity" evidence="1">
    <location>
        <begin position="408"/>
        <end position="427"/>
    </location>
</feature>